<keyword evidence="1" id="KW-0472">Membrane</keyword>
<evidence type="ECO:0000256" key="1">
    <source>
        <dbReference type="SAM" id="Phobius"/>
    </source>
</evidence>
<sequence>MNTAQRQMLAMLADLIAYEAEHLRDGMLITDECRRLTARWPVAGRAVILAAGVVVVGHLADVVPYRYDLLAQKFWAARRLPRTRQSWQPRTRRNQGENITGFHTGTALTCTAAATGVKN</sequence>
<dbReference type="InterPro" id="IPR055850">
    <property type="entry name" value="DUF7427"/>
</dbReference>
<proteinExistence type="predicted"/>
<name>A0A0Q2QU99_MYCGO</name>
<dbReference type="RefSeq" id="WP_055581460.1">
    <property type="nucleotide sequence ID" value="NZ_LKTM01000372.1"/>
</dbReference>
<comment type="caution">
    <text evidence="2">The sequence shown here is derived from an EMBL/GenBank/DDBJ whole genome shotgun (WGS) entry which is preliminary data.</text>
</comment>
<organism evidence="2 3">
    <name type="scientific">Mycobacterium gordonae</name>
    <dbReference type="NCBI Taxonomy" id="1778"/>
    <lineage>
        <taxon>Bacteria</taxon>
        <taxon>Bacillati</taxon>
        <taxon>Actinomycetota</taxon>
        <taxon>Actinomycetes</taxon>
        <taxon>Mycobacteriales</taxon>
        <taxon>Mycobacteriaceae</taxon>
        <taxon>Mycobacterium</taxon>
    </lineage>
</organism>
<evidence type="ECO:0000313" key="2">
    <source>
        <dbReference type="EMBL" id="KQH75606.1"/>
    </source>
</evidence>
<feature type="transmembrane region" description="Helical" evidence="1">
    <location>
        <begin position="42"/>
        <end position="60"/>
    </location>
</feature>
<dbReference type="EMBL" id="LKTM01000372">
    <property type="protein sequence ID" value="KQH75606.1"/>
    <property type="molecule type" value="Genomic_DNA"/>
</dbReference>
<reference evidence="2 3" key="1">
    <citation type="submission" date="2015-10" db="EMBL/GenBank/DDBJ databases">
        <title>Mycobacterium gordonae draft genome assembly.</title>
        <authorList>
            <person name="Ustinova V."/>
            <person name="Smirnova T."/>
            <person name="Blagodatskikh K."/>
            <person name="Varlamov D."/>
            <person name="Larionova E."/>
            <person name="Chernousova L."/>
        </authorList>
    </citation>
    <scope>NUCLEOTIDE SEQUENCE [LARGE SCALE GENOMIC DNA]</scope>
    <source>
        <strain evidence="2 3">CTRI 14-8773</strain>
    </source>
</reference>
<accession>A0A0Q2QU99</accession>
<keyword evidence="1" id="KW-0812">Transmembrane</keyword>
<gene>
    <name evidence="2" type="ORF">AO501_25360</name>
</gene>
<dbReference type="OrthoDB" id="4563321at2"/>
<dbReference type="AlphaFoldDB" id="A0A0Q2QU99"/>
<dbReference type="Pfam" id="PF24202">
    <property type="entry name" value="DUF7427"/>
    <property type="match status" value="1"/>
</dbReference>
<protein>
    <submittedName>
        <fullName evidence="2">Uncharacterized protein</fullName>
    </submittedName>
</protein>
<evidence type="ECO:0000313" key="3">
    <source>
        <dbReference type="Proteomes" id="UP000051677"/>
    </source>
</evidence>
<keyword evidence="1" id="KW-1133">Transmembrane helix</keyword>
<dbReference type="Proteomes" id="UP000051677">
    <property type="component" value="Unassembled WGS sequence"/>
</dbReference>